<accession>G0MMN5</accession>
<organism evidence="3">
    <name type="scientific">Caenorhabditis brenneri</name>
    <name type="common">Nematode worm</name>
    <dbReference type="NCBI Taxonomy" id="135651"/>
    <lineage>
        <taxon>Eukaryota</taxon>
        <taxon>Metazoa</taxon>
        <taxon>Ecdysozoa</taxon>
        <taxon>Nematoda</taxon>
        <taxon>Chromadorea</taxon>
        <taxon>Rhabditida</taxon>
        <taxon>Rhabditina</taxon>
        <taxon>Rhabditomorpha</taxon>
        <taxon>Rhabditoidea</taxon>
        <taxon>Rhabditidae</taxon>
        <taxon>Peloderinae</taxon>
        <taxon>Caenorhabditis</taxon>
    </lineage>
</organism>
<dbReference type="HOGENOM" id="CLU_922051_0_0_1"/>
<evidence type="ECO:0000313" key="2">
    <source>
        <dbReference type="EMBL" id="EGT37387.1"/>
    </source>
</evidence>
<dbReference type="InParanoid" id="G0MMN5"/>
<protein>
    <submittedName>
        <fullName evidence="2">Uncharacterized protein</fullName>
    </submittedName>
</protein>
<gene>
    <name evidence="2" type="ORF">CAEBREN_23867</name>
</gene>
<reference evidence="3" key="1">
    <citation type="submission" date="2011-07" db="EMBL/GenBank/DDBJ databases">
        <authorList>
            <consortium name="Caenorhabditis brenneri Sequencing and Analysis Consortium"/>
            <person name="Wilson R.K."/>
        </authorList>
    </citation>
    <scope>NUCLEOTIDE SEQUENCE [LARGE SCALE GENOMIC DNA]</scope>
    <source>
        <strain evidence="3">PB2801</strain>
    </source>
</reference>
<sequence>MENIAKVQKEGNQPAVKLTGVQGCEPQKIGDFRGEMAQKTDTLESNALLDEQEDKECGDREDCENNTRPSFSEWETVKSVPPPKPALRRSVSAADRLSYLPGCTPKDLMEFEKLKKEVEATPLFDPNEVLRLQNMEKKRKTSNVSMVNMPTQPPTDRPAAAKMLYLPGCSPQEIQKYHRRTSSPMRWSNQNSVTSSVSGVAENEKEPVSERSSTTPWEDFAYYDGNEPKPIVLNFPKPTIVEPEESEKKCRNIYMKRPTEAEELIPPAKPISIREWSMREQSRTWFHRAFSCFFACLKPCFK</sequence>
<dbReference type="AlphaFoldDB" id="G0MMN5"/>
<name>G0MMN5_CAEBE</name>
<feature type="compositionally biased region" description="Basic and acidic residues" evidence="1">
    <location>
        <begin position="55"/>
        <end position="65"/>
    </location>
</feature>
<proteinExistence type="predicted"/>
<dbReference type="EMBL" id="GL379802">
    <property type="protein sequence ID" value="EGT37387.1"/>
    <property type="molecule type" value="Genomic_DNA"/>
</dbReference>
<evidence type="ECO:0000256" key="1">
    <source>
        <dbReference type="SAM" id="MobiDB-lite"/>
    </source>
</evidence>
<feature type="region of interest" description="Disordered" evidence="1">
    <location>
        <begin position="52"/>
        <end position="89"/>
    </location>
</feature>
<feature type="region of interest" description="Disordered" evidence="1">
    <location>
        <begin position="180"/>
        <end position="211"/>
    </location>
</feature>
<keyword evidence="3" id="KW-1185">Reference proteome</keyword>
<dbReference type="Proteomes" id="UP000008068">
    <property type="component" value="Unassembled WGS sequence"/>
</dbReference>
<feature type="compositionally biased region" description="Polar residues" evidence="1">
    <location>
        <begin position="182"/>
        <end position="198"/>
    </location>
</feature>
<evidence type="ECO:0000313" key="3">
    <source>
        <dbReference type="Proteomes" id="UP000008068"/>
    </source>
</evidence>